<reference evidence="3" key="1">
    <citation type="submission" date="2025-08" db="UniProtKB">
        <authorList>
            <consortium name="RefSeq"/>
        </authorList>
    </citation>
    <scope>IDENTIFICATION</scope>
    <source>
        <tissue evidence="3">Whole larvae</tissue>
    </source>
</reference>
<dbReference type="CDD" id="cd05327">
    <property type="entry name" value="retinol-DH_like_SDR_c_like"/>
    <property type="match status" value="1"/>
</dbReference>
<name>A0ABM3MF81_GALME</name>
<dbReference type="RefSeq" id="XP_052749775.1">
    <property type="nucleotide sequence ID" value="XM_052893815.1"/>
</dbReference>
<dbReference type="SUPFAM" id="SSF51735">
    <property type="entry name" value="NAD(P)-binding Rossmann-fold domains"/>
    <property type="match status" value="1"/>
</dbReference>
<evidence type="ECO:0000256" key="1">
    <source>
        <dbReference type="ARBA" id="ARBA00023002"/>
    </source>
</evidence>
<dbReference type="Proteomes" id="UP001652740">
    <property type="component" value="Unplaced"/>
</dbReference>
<evidence type="ECO:0000313" key="3">
    <source>
        <dbReference type="RefSeq" id="XP_052749775.1"/>
    </source>
</evidence>
<gene>
    <name evidence="3" type="primary">LOC113512166</name>
</gene>
<dbReference type="PANTHER" id="PTHR43157">
    <property type="entry name" value="PHOSPHATIDYLINOSITOL-GLYCAN BIOSYNTHESIS CLASS F PROTEIN-RELATED"/>
    <property type="match status" value="1"/>
</dbReference>
<dbReference type="Gene3D" id="3.40.50.720">
    <property type="entry name" value="NAD(P)-binding Rossmann-like Domain"/>
    <property type="match status" value="1"/>
</dbReference>
<organism evidence="2 3">
    <name type="scientific">Galleria mellonella</name>
    <name type="common">Greater wax moth</name>
    <dbReference type="NCBI Taxonomy" id="7137"/>
    <lineage>
        <taxon>Eukaryota</taxon>
        <taxon>Metazoa</taxon>
        <taxon>Ecdysozoa</taxon>
        <taxon>Arthropoda</taxon>
        <taxon>Hexapoda</taxon>
        <taxon>Insecta</taxon>
        <taxon>Pterygota</taxon>
        <taxon>Neoptera</taxon>
        <taxon>Endopterygota</taxon>
        <taxon>Lepidoptera</taxon>
        <taxon>Glossata</taxon>
        <taxon>Ditrysia</taxon>
        <taxon>Pyraloidea</taxon>
        <taxon>Pyralidae</taxon>
        <taxon>Galleriinae</taxon>
        <taxon>Galleria</taxon>
    </lineage>
</organism>
<sequence>MPSKSKGVCYCTKHIFGKVVIVTGGNSGIGYETAKDLAYRGGRIIIACKNEEHGIAARDKIIAETGNRNVHFRKLNLASLKSVRQFAEDILKNKKRIDILINNAGIYSSKNVKTEDGLLEGMQVNHFGPFLLTCLLLPILKMSAPSRIINVSSVVYKKGKIDFNNLNMEKETESSFKGYQVYYNSKLCNILMITELSRRLEGTGVTANSLHPGIVNTNIFKGVDDRFTKIVISMFKCHFKTPWEGAQTTIYLAVSPEVASVSGKYFVDCHQEVSSKTSRDPELARKLWEVSEKLVCLNKLMNDNIQTKSKCKVNTEKLIV</sequence>
<proteinExistence type="predicted"/>
<dbReference type="InterPro" id="IPR036291">
    <property type="entry name" value="NAD(P)-bd_dom_sf"/>
</dbReference>
<dbReference type="GeneID" id="113512166"/>
<evidence type="ECO:0000313" key="2">
    <source>
        <dbReference type="Proteomes" id="UP001652740"/>
    </source>
</evidence>
<keyword evidence="2" id="KW-1185">Reference proteome</keyword>
<dbReference type="InterPro" id="IPR002347">
    <property type="entry name" value="SDR_fam"/>
</dbReference>
<dbReference type="PRINTS" id="PR00081">
    <property type="entry name" value="GDHRDH"/>
</dbReference>
<protein>
    <submittedName>
        <fullName evidence="3">Retinol dehydrogenase 14-like</fullName>
    </submittedName>
</protein>
<dbReference type="Pfam" id="PF00106">
    <property type="entry name" value="adh_short"/>
    <property type="match status" value="1"/>
</dbReference>
<dbReference type="PANTHER" id="PTHR43157:SF31">
    <property type="entry name" value="PHOSPHATIDYLINOSITOL-GLYCAN BIOSYNTHESIS CLASS F PROTEIN"/>
    <property type="match status" value="1"/>
</dbReference>
<accession>A0ABM3MF81</accession>
<keyword evidence="1" id="KW-0560">Oxidoreductase</keyword>